<keyword evidence="3" id="KW-1185">Reference proteome</keyword>
<feature type="region of interest" description="Disordered" evidence="1">
    <location>
        <begin position="84"/>
        <end position="148"/>
    </location>
</feature>
<comment type="caution">
    <text evidence="2">The sequence shown here is derived from an EMBL/GenBank/DDBJ whole genome shotgun (WGS) entry which is preliminary data.</text>
</comment>
<reference evidence="2" key="1">
    <citation type="submission" date="2020-11" db="EMBL/GenBank/DDBJ databases">
        <authorList>
            <consortium name="DOE Joint Genome Institute"/>
            <person name="Ahrendt S."/>
            <person name="Riley R."/>
            <person name="Andreopoulos W."/>
            <person name="LaButti K."/>
            <person name="Pangilinan J."/>
            <person name="Ruiz-duenas F.J."/>
            <person name="Barrasa J.M."/>
            <person name="Sanchez-Garcia M."/>
            <person name="Camarero S."/>
            <person name="Miyauchi S."/>
            <person name="Serrano A."/>
            <person name="Linde D."/>
            <person name="Babiker R."/>
            <person name="Drula E."/>
            <person name="Ayuso-Fernandez I."/>
            <person name="Pacheco R."/>
            <person name="Padilla G."/>
            <person name="Ferreira P."/>
            <person name="Barriuso J."/>
            <person name="Kellner H."/>
            <person name="Castanera R."/>
            <person name="Alfaro M."/>
            <person name="Ramirez L."/>
            <person name="Pisabarro A.G."/>
            <person name="Kuo A."/>
            <person name="Tritt A."/>
            <person name="Lipzen A."/>
            <person name="He G."/>
            <person name="Yan M."/>
            <person name="Ng V."/>
            <person name="Cullen D."/>
            <person name="Martin F."/>
            <person name="Rosso M.-N."/>
            <person name="Henrissat B."/>
            <person name="Hibbett D."/>
            <person name="Martinez A.T."/>
            <person name="Grigoriev I.V."/>
        </authorList>
    </citation>
    <scope>NUCLEOTIDE SEQUENCE</scope>
    <source>
        <strain evidence="2">AH 44721</strain>
    </source>
</reference>
<protein>
    <submittedName>
        <fullName evidence="2">Uncharacterized protein</fullName>
    </submittedName>
</protein>
<dbReference type="Proteomes" id="UP000724874">
    <property type="component" value="Unassembled WGS sequence"/>
</dbReference>
<gene>
    <name evidence="2" type="ORF">CPB84DRAFT_1749331</name>
</gene>
<proteinExistence type="predicted"/>
<evidence type="ECO:0000256" key="1">
    <source>
        <dbReference type="SAM" id="MobiDB-lite"/>
    </source>
</evidence>
<feature type="compositionally biased region" description="Polar residues" evidence="1">
    <location>
        <begin position="108"/>
        <end position="124"/>
    </location>
</feature>
<organism evidence="2 3">
    <name type="scientific">Gymnopilus junonius</name>
    <name type="common">Spectacular rustgill mushroom</name>
    <name type="synonym">Gymnopilus spectabilis subsp. junonius</name>
    <dbReference type="NCBI Taxonomy" id="109634"/>
    <lineage>
        <taxon>Eukaryota</taxon>
        <taxon>Fungi</taxon>
        <taxon>Dikarya</taxon>
        <taxon>Basidiomycota</taxon>
        <taxon>Agaricomycotina</taxon>
        <taxon>Agaricomycetes</taxon>
        <taxon>Agaricomycetidae</taxon>
        <taxon>Agaricales</taxon>
        <taxon>Agaricineae</taxon>
        <taxon>Hymenogastraceae</taxon>
        <taxon>Gymnopilus</taxon>
    </lineage>
</organism>
<feature type="compositionally biased region" description="Polar residues" evidence="1">
    <location>
        <begin position="131"/>
        <end position="147"/>
    </location>
</feature>
<name>A0A9P5NHZ3_GYMJU</name>
<evidence type="ECO:0000313" key="3">
    <source>
        <dbReference type="Proteomes" id="UP000724874"/>
    </source>
</evidence>
<dbReference type="EMBL" id="JADNYJ010000080">
    <property type="protein sequence ID" value="KAF8889459.1"/>
    <property type="molecule type" value="Genomic_DNA"/>
</dbReference>
<accession>A0A9P5NHZ3</accession>
<sequence>MARNHCLKESRLCAHQSGAQDKAKKLDSMIPPGHRPLDWPTITTKRETKGIVDTESNMGQWARKVIMRIRKRAAETLEIDPNPRMNGRVAIGDNIVPESRQKTPPGIRSSSPLSKNVCKISSTPELLGDRTPSTQPGSDLETGGSTNHNDDISIELDAVYFRSSHGCSSRIDFMVLFSSGLPEHWYKVCAFWQSGPGF</sequence>
<dbReference type="AlphaFoldDB" id="A0A9P5NHZ3"/>
<evidence type="ECO:0000313" key="2">
    <source>
        <dbReference type="EMBL" id="KAF8889459.1"/>
    </source>
</evidence>